<dbReference type="RefSeq" id="WP_317563497.1">
    <property type="nucleotide sequence ID" value="NZ_JAWLJX010000001.1"/>
</dbReference>
<comment type="caution">
    <text evidence="6">The sequence shown here is derived from an EMBL/GenBank/DDBJ whole genome shotgun (WGS) entry which is preliminary data.</text>
</comment>
<organism evidence="6 7">
    <name type="scientific">Rhodococcoides yunnanense</name>
    <dbReference type="NCBI Taxonomy" id="278209"/>
    <lineage>
        <taxon>Bacteria</taxon>
        <taxon>Bacillati</taxon>
        <taxon>Actinomycetota</taxon>
        <taxon>Actinomycetes</taxon>
        <taxon>Mycobacteriales</taxon>
        <taxon>Nocardiaceae</taxon>
        <taxon>Rhodococcoides</taxon>
    </lineage>
</organism>
<reference evidence="6 7" key="1">
    <citation type="submission" date="2023-10" db="EMBL/GenBank/DDBJ databases">
        <title>Development of a sustainable strategy for remediation of hydrocarbon-contaminated territories based on the waste exchange concept.</title>
        <authorList>
            <person name="Krivoruchko A."/>
        </authorList>
    </citation>
    <scope>NUCLEOTIDE SEQUENCE [LARGE SCALE GENOMIC DNA]</scope>
    <source>
        <strain evidence="6 7">IEGM 1323</strain>
    </source>
</reference>
<dbReference type="SUPFAM" id="SSF53383">
    <property type="entry name" value="PLP-dependent transferases"/>
    <property type="match status" value="1"/>
</dbReference>
<sequence length="408" mass="43203">MLTTALPPTRPTRSSLPRLFDTVADTINLAGGLPDPELFPSSHISDAMRSMLRLGGRTLLQYSTYRMPDALAAAITGAMEFRGAPVNAADLIPTAGSQNGLLTVALAFAGSGATVLCETPIYPGAAAAFSTAGLHTVAVESDCEGPTPESIRTVAADVRRTGGHPVLLYTNPTFHNPTGRSLSADRRGGIVEAAASAELTVIEDDPYALLSFPGVTIDNRTAPTLRSLDPQRVIHLGTFSKILAPGLRCGWIESPAALADELRTVAEITTLSPAPLAQATVGRYYAKHGWLDLVDAFRTVYARRAALMDAQLAERLDPGEWEWQSPRGGFYIWLRRRDGRPTASVVDHAAAHGVSTVGGSHFSLSDEHADGIRLSFSHVPDGSVVEAVTRFAAGVTAARADETERAAS</sequence>
<dbReference type="EMBL" id="JAWLJX010000001">
    <property type="protein sequence ID" value="MDV6260751.1"/>
    <property type="molecule type" value="Genomic_DNA"/>
</dbReference>
<keyword evidence="3" id="KW-0808">Transferase</keyword>
<dbReference type="GO" id="GO:0008483">
    <property type="term" value="F:transaminase activity"/>
    <property type="evidence" value="ECO:0007669"/>
    <property type="project" value="UniProtKB-KW"/>
</dbReference>
<accession>A0ABU4B981</accession>
<proteinExistence type="predicted"/>
<evidence type="ECO:0000256" key="2">
    <source>
        <dbReference type="ARBA" id="ARBA00022576"/>
    </source>
</evidence>
<dbReference type="Gene3D" id="3.40.640.10">
    <property type="entry name" value="Type I PLP-dependent aspartate aminotransferase-like (Major domain)"/>
    <property type="match status" value="1"/>
</dbReference>
<comment type="cofactor">
    <cofactor evidence="1">
        <name>pyridoxal 5'-phosphate</name>
        <dbReference type="ChEBI" id="CHEBI:597326"/>
    </cofactor>
</comment>
<dbReference type="Gene3D" id="3.90.1150.10">
    <property type="entry name" value="Aspartate Aminotransferase, domain 1"/>
    <property type="match status" value="1"/>
</dbReference>
<evidence type="ECO:0000259" key="5">
    <source>
        <dbReference type="Pfam" id="PF00155"/>
    </source>
</evidence>
<dbReference type="InterPro" id="IPR004839">
    <property type="entry name" value="Aminotransferase_I/II_large"/>
</dbReference>
<dbReference type="PANTHER" id="PTHR42790:SF19">
    <property type="entry name" value="KYNURENINE_ALPHA-AMINOADIPATE AMINOTRANSFERASE, MITOCHONDRIAL"/>
    <property type="match status" value="1"/>
</dbReference>
<dbReference type="CDD" id="cd00609">
    <property type="entry name" value="AAT_like"/>
    <property type="match status" value="1"/>
</dbReference>
<name>A0ABU4B981_9NOCA</name>
<evidence type="ECO:0000256" key="3">
    <source>
        <dbReference type="ARBA" id="ARBA00022679"/>
    </source>
</evidence>
<evidence type="ECO:0000256" key="4">
    <source>
        <dbReference type="ARBA" id="ARBA00022898"/>
    </source>
</evidence>
<evidence type="ECO:0000313" key="7">
    <source>
        <dbReference type="Proteomes" id="UP001185755"/>
    </source>
</evidence>
<keyword evidence="4" id="KW-0663">Pyridoxal phosphate</keyword>
<dbReference type="Pfam" id="PF00155">
    <property type="entry name" value="Aminotran_1_2"/>
    <property type="match status" value="1"/>
</dbReference>
<dbReference type="InterPro" id="IPR050859">
    <property type="entry name" value="Class-I_PLP-dep_aminotransf"/>
</dbReference>
<gene>
    <name evidence="6" type="ORF">R3P96_05305</name>
</gene>
<dbReference type="Proteomes" id="UP001185755">
    <property type="component" value="Unassembled WGS sequence"/>
</dbReference>
<dbReference type="PANTHER" id="PTHR42790">
    <property type="entry name" value="AMINOTRANSFERASE"/>
    <property type="match status" value="1"/>
</dbReference>
<dbReference type="InterPro" id="IPR015424">
    <property type="entry name" value="PyrdxlP-dep_Trfase"/>
</dbReference>
<evidence type="ECO:0000256" key="1">
    <source>
        <dbReference type="ARBA" id="ARBA00001933"/>
    </source>
</evidence>
<feature type="domain" description="Aminotransferase class I/classII large" evidence="5">
    <location>
        <begin position="40"/>
        <end position="390"/>
    </location>
</feature>
<dbReference type="InterPro" id="IPR015422">
    <property type="entry name" value="PyrdxlP-dep_Trfase_small"/>
</dbReference>
<keyword evidence="7" id="KW-1185">Reference proteome</keyword>
<protein>
    <submittedName>
        <fullName evidence="6">PLP-dependent aminotransferase family protein</fullName>
    </submittedName>
</protein>
<dbReference type="InterPro" id="IPR015421">
    <property type="entry name" value="PyrdxlP-dep_Trfase_major"/>
</dbReference>
<keyword evidence="2 6" id="KW-0032">Aminotransferase</keyword>
<evidence type="ECO:0000313" key="6">
    <source>
        <dbReference type="EMBL" id="MDV6260751.1"/>
    </source>
</evidence>